<dbReference type="InterPro" id="IPR013767">
    <property type="entry name" value="PAS_fold"/>
</dbReference>
<accession>W4VCY0</accession>
<dbReference type="Pfam" id="PF00158">
    <property type="entry name" value="Sigma54_activat"/>
    <property type="match status" value="1"/>
</dbReference>
<dbReference type="Gene3D" id="3.30.450.20">
    <property type="entry name" value="PAS domain"/>
    <property type="match status" value="1"/>
</dbReference>
<dbReference type="GO" id="GO:0005524">
    <property type="term" value="F:ATP binding"/>
    <property type="evidence" value="ECO:0007669"/>
    <property type="project" value="UniProtKB-KW"/>
</dbReference>
<dbReference type="InterPro" id="IPR000014">
    <property type="entry name" value="PAS"/>
</dbReference>
<dbReference type="RefSeq" id="WP_148294947.1">
    <property type="nucleotide sequence ID" value="NZ_BAVS01000001.1"/>
</dbReference>
<organism evidence="6 7">
    <name type="scientific">Gracilibacillus boraciitolerans JCM 21714</name>
    <dbReference type="NCBI Taxonomy" id="1298598"/>
    <lineage>
        <taxon>Bacteria</taxon>
        <taxon>Bacillati</taxon>
        <taxon>Bacillota</taxon>
        <taxon>Bacilli</taxon>
        <taxon>Bacillales</taxon>
        <taxon>Bacillaceae</taxon>
        <taxon>Gracilibacillus</taxon>
    </lineage>
</organism>
<keyword evidence="7" id="KW-1185">Reference proteome</keyword>
<evidence type="ECO:0000313" key="7">
    <source>
        <dbReference type="Proteomes" id="UP000019102"/>
    </source>
</evidence>
<dbReference type="CDD" id="cd00130">
    <property type="entry name" value="PAS"/>
    <property type="match status" value="1"/>
</dbReference>
<feature type="domain" description="Sigma-54 factor interaction" evidence="5">
    <location>
        <begin position="251"/>
        <end position="451"/>
    </location>
</feature>
<dbReference type="InterPro" id="IPR058031">
    <property type="entry name" value="AAA_lid_NorR"/>
</dbReference>
<dbReference type="CDD" id="cd00009">
    <property type="entry name" value="AAA"/>
    <property type="match status" value="1"/>
</dbReference>
<dbReference type="PANTHER" id="PTHR32071">
    <property type="entry name" value="TRANSCRIPTIONAL REGULATORY PROTEIN"/>
    <property type="match status" value="1"/>
</dbReference>
<dbReference type="Gene3D" id="1.10.10.60">
    <property type="entry name" value="Homeodomain-like"/>
    <property type="match status" value="1"/>
</dbReference>
<keyword evidence="4" id="KW-0804">Transcription</keyword>
<dbReference type="InterPro" id="IPR002197">
    <property type="entry name" value="HTH_Fis"/>
</dbReference>
<dbReference type="Proteomes" id="UP000019102">
    <property type="component" value="Unassembled WGS sequence"/>
</dbReference>
<evidence type="ECO:0000313" key="6">
    <source>
        <dbReference type="EMBL" id="GAE91270.1"/>
    </source>
</evidence>
<dbReference type="OrthoDB" id="9771372at2"/>
<evidence type="ECO:0000256" key="1">
    <source>
        <dbReference type="ARBA" id="ARBA00022741"/>
    </source>
</evidence>
<dbReference type="InterPro" id="IPR035965">
    <property type="entry name" value="PAS-like_dom_sf"/>
</dbReference>
<keyword evidence="3" id="KW-0805">Transcription regulation</keyword>
<evidence type="ECO:0000259" key="5">
    <source>
        <dbReference type="PROSITE" id="PS50045"/>
    </source>
</evidence>
<dbReference type="Pfam" id="PF02954">
    <property type="entry name" value="HTH_8"/>
    <property type="match status" value="1"/>
</dbReference>
<evidence type="ECO:0000256" key="2">
    <source>
        <dbReference type="ARBA" id="ARBA00022840"/>
    </source>
</evidence>
<keyword evidence="2" id="KW-0067">ATP-binding</keyword>
<evidence type="ECO:0000256" key="3">
    <source>
        <dbReference type="ARBA" id="ARBA00023015"/>
    </source>
</evidence>
<keyword evidence="1" id="KW-0547">Nucleotide-binding</keyword>
<dbReference type="GO" id="GO:0043565">
    <property type="term" value="F:sequence-specific DNA binding"/>
    <property type="evidence" value="ECO:0007669"/>
    <property type="project" value="InterPro"/>
</dbReference>
<name>W4VCY0_9BACI</name>
<dbReference type="PROSITE" id="PS50045">
    <property type="entry name" value="SIGMA54_INTERACT_4"/>
    <property type="match status" value="1"/>
</dbReference>
<dbReference type="InterPro" id="IPR027417">
    <property type="entry name" value="P-loop_NTPase"/>
</dbReference>
<dbReference type="SUPFAM" id="SSF55785">
    <property type="entry name" value="PYP-like sensor domain (PAS domain)"/>
    <property type="match status" value="1"/>
</dbReference>
<reference evidence="6 7" key="1">
    <citation type="journal article" date="2014" name="Genome Announc.">
        <title>Draft Genome Sequence of the Boron-Tolerant and Moderately Halotolerant Bacterium Gracilibacillus boraciitolerans JCM 21714T.</title>
        <authorList>
            <person name="Ahmed I."/>
            <person name="Oshima K."/>
            <person name="Suda W."/>
            <person name="Kitamura K."/>
            <person name="Iida T."/>
            <person name="Ohmori Y."/>
            <person name="Fujiwara T."/>
            <person name="Hattori M."/>
            <person name="Ohkuma M."/>
        </authorList>
    </citation>
    <scope>NUCLEOTIDE SEQUENCE [LARGE SCALE GENOMIC DNA]</scope>
    <source>
        <strain evidence="6 7">JCM 21714</strain>
    </source>
</reference>
<protein>
    <submittedName>
        <fullName evidence="6">Transcriptional regulator</fullName>
    </submittedName>
</protein>
<evidence type="ECO:0000256" key="4">
    <source>
        <dbReference type="ARBA" id="ARBA00023163"/>
    </source>
</evidence>
<dbReference type="SMART" id="SM00091">
    <property type="entry name" value="PAS"/>
    <property type="match status" value="1"/>
</dbReference>
<dbReference type="AlphaFoldDB" id="W4VCY0"/>
<dbReference type="Pfam" id="PF00989">
    <property type="entry name" value="PAS"/>
    <property type="match status" value="1"/>
</dbReference>
<comment type="caution">
    <text evidence="6">The sequence shown here is derived from an EMBL/GenBank/DDBJ whole genome shotgun (WGS) entry which is preliminary data.</text>
</comment>
<dbReference type="eggNOG" id="COG3829">
    <property type="taxonomic scope" value="Bacteria"/>
</dbReference>
<dbReference type="GO" id="GO:0006355">
    <property type="term" value="P:regulation of DNA-templated transcription"/>
    <property type="evidence" value="ECO:0007669"/>
    <property type="project" value="InterPro"/>
</dbReference>
<dbReference type="PRINTS" id="PR01590">
    <property type="entry name" value="HTHFIS"/>
</dbReference>
<dbReference type="SUPFAM" id="SSF46689">
    <property type="entry name" value="Homeodomain-like"/>
    <property type="match status" value="1"/>
</dbReference>
<gene>
    <name evidence="6" type="ORF">JCM21714_215</name>
</gene>
<dbReference type="Pfam" id="PF25601">
    <property type="entry name" value="AAA_lid_14"/>
    <property type="match status" value="1"/>
</dbReference>
<dbReference type="NCBIfam" id="TIGR00229">
    <property type="entry name" value="sensory_box"/>
    <property type="match status" value="1"/>
</dbReference>
<dbReference type="SUPFAM" id="SSF52540">
    <property type="entry name" value="P-loop containing nucleoside triphosphate hydrolases"/>
    <property type="match status" value="1"/>
</dbReference>
<dbReference type="EMBL" id="BAVS01000001">
    <property type="protein sequence ID" value="GAE91270.1"/>
    <property type="molecule type" value="Genomic_DNA"/>
</dbReference>
<dbReference type="Gene3D" id="3.40.50.300">
    <property type="entry name" value="P-loop containing nucleotide triphosphate hydrolases"/>
    <property type="match status" value="1"/>
</dbReference>
<dbReference type="STRING" id="1298598.JCM21714_215"/>
<dbReference type="InterPro" id="IPR009057">
    <property type="entry name" value="Homeodomain-like_sf"/>
</dbReference>
<sequence>MKINSNNFNMYEDLFHKLPVGIILINKQDNITLINQTAGEIISSEADHLIGREIQTILKNPSYEQVKQLHLQVEKKDTIKETNQHVVTTYTPFLSNSDTLDGVLLVMESLDNFKQKVSALTEADFYHQILQELLKTDLIAFRILQTDGIELFSSELWKSEMNDDNPYFVDWVDQLAMKTLTARRERSDRYQVESTAMNAVDIITKPIKREGMLSGCIQFLKKEENSALKQQLKITAQMLRKLEKTYQIEDIIGNSPEINIAREQAKIYAETSAPVLLRGEKGTGKAMLARIMHMTSNRKYYPFIRVNSSFFISAADLKEAFVSISKRGGKNGTVYIYFNEEPSILLQNKLLSLMENQPSIRFVFGVKEPSQLAEWHSAFLDELQRYQIVLPALKQRINDLPLLIDHFVNHYNQKYDTQIRKIEEDLMDCWKTMNWPGNIMELEDKIEQIAKNISSFTETVGIDTVKNLPKNPNTYLEKDDDGLSLQMALDQFEREYLFNALEKHQYNKTKTAKALGVSVRNLYYKMDKYKIERGGVT</sequence>
<dbReference type="InterPro" id="IPR002078">
    <property type="entry name" value="Sigma_54_int"/>
</dbReference>
<proteinExistence type="predicted"/>
<dbReference type="Gene3D" id="1.10.8.60">
    <property type="match status" value="1"/>
</dbReference>